<dbReference type="Proteomes" id="UP000499080">
    <property type="component" value="Unassembled WGS sequence"/>
</dbReference>
<organism evidence="1 2">
    <name type="scientific">Araneus ventricosus</name>
    <name type="common">Orbweaver spider</name>
    <name type="synonym">Epeira ventricosa</name>
    <dbReference type="NCBI Taxonomy" id="182803"/>
    <lineage>
        <taxon>Eukaryota</taxon>
        <taxon>Metazoa</taxon>
        <taxon>Ecdysozoa</taxon>
        <taxon>Arthropoda</taxon>
        <taxon>Chelicerata</taxon>
        <taxon>Arachnida</taxon>
        <taxon>Araneae</taxon>
        <taxon>Araneomorphae</taxon>
        <taxon>Entelegynae</taxon>
        <taxon>Araneoidea</taxon>
        <taxon>Araneidae</taxon>
        <taxon>Araneus</taxon>
    </lineage>
</organism>
<gene>
    <name evidence="1" type="ORF">AVEN_65372_1</name>
</gene>
<comment type="caution">
    <text evidence="1">The sequence shown here is derived from an EMBL/GenBank/DDBJ whole genome shotgun (WGS) entry which is preliminary data.</text>
</comment>
<evidence type="ECO:0000313" key="2">
    <source>
        <dbReference type="Proteomes" id="UP000499080"/>
    </source>
</evidence>
<name>A0A4Y2I191_ARAVE</name>
<proteinExistence type="predicted"/>
<accession>A0A4Y2I191</accession>
<evidence type="ECO:0000313" key="1">
    <source>
        <dbReference type="EMBL" id="GBM71471.1"/>
    </source>
</evidence>
<keyword evidence="2" id="KW-1185">Reference proteome</keyword>
<protein>
    <submittedName>
        <fullName evidence="1">Uncharacterized protein</fullName>
    </submittedName>
</protein>
<dbReference type="AlphaFoldDB" id="A0A4Y2I191"/>
<reference evidence="1 2" key="1">
    <citation type="journal article" date="2019" name="Sci. Rep.">
        <title>Orb-weaving spider Araneus ventricosus genome elucidates the spidroin gene catalogue.</title>
        <authorList>
            <person name="Kono N."/>
            <person name="Nakamura H."/>
            <person name="Ohtoshi R."/>
            <person name="Moran D.A.P."/>
            <person name="Shinohara A."/>
            <person name="Yoshida Y."/>
            <person name="Fujiwara M."/>
            <person name="Mori M."/>
            <person name="Tomita M."/>
            <person name="Arakawa K."/>
        </authorList>
    </citation>
    <scope>NUCLEOTIDE SEQUENCE [LARGE SCALE GENOMIC DNA]</scope>
</reference>
<dbReference type="EMBL" id="BGPR01002315">
    <property type="protein sequence ID" value="GBM71471.1"/>
    <property type="molecule type" value="Genomic_DNA"/>
</dbReference>
<sequence length="113" mass="12797">MYAPPLTCCALGHGLGWRYGKSGPDNNCDRKYLFDNVVRIDDRGGYCTISNDVKTIPRALEEGRCVRRDVWFTMRSSGLRGVLKGVDQNHLKGSNLTDIDLENVEAKHWVQRV</sequence>